<dbReference type="STRING" id="3880.G7LID1"/>
<accession>G7LID1</accession>
<dbReference type="EnsemblPlants" id="AET02488">
    <property type="protein sequence ID" value="AET02488"/>
    <property type="gene ID" value="MTR_8g041400"/>
</dbReference>
<dbReference type="Pfam" id="PF03999">
    <property type="entry name" value="MAP65_ASE1"/>
    <property type="match status" value="1"/>
</dbReference>
<reference evidence="7 10" key="2">
    <citation type="journal article" date="2014" name="BMC Genomics">
        <title>An improved genome release (version Mt4.0) for the model legume Medicago truncatula.</title>
        <authorList>
            <person name="Tang H."/>
            <person name="Krishnakumar V."/>
            <person name="Bidwell S."/>
            <person name="Rosen B."/>
            <person name="Chan A."/>
            <person name="Zhou S."/>
            <person name="Gentzbittel L."/>
            <person name="Childs K.L."/>
            <person name="Yandell M."/>
            <person name="Gundlach H."/>
            <person name="Mayer K.F."/>
            <person name="Schwartz D.C."/>
            <person name="Town C.D."/>
        </authorList>
    </citation>
    <scope>GENOME REANNOTATION</scope>
    <source>
        <strain evidence="9 10">cv. Jemalong A17</strain>
    </source>
</reference>
<reference evidence="9" key="3">
    <citation type="submission" date="2015-04" db="UniProtKB">
        <authorList>
            <consortium name="EnsemblPlants"/>
        </authorList>
    </citation>
    <scope>IDENTIFICATION</scope>
    <source>
        <strain evidence="9">cv. Jemalong A17</strain>
    </source>
</reference>
<dbReference type="EMBL" id="CM001224">
    <property type="protein sequence ID" value="AET02488.1"/>
    <property type="molecule type" value="Genomic_DNA"/>
</dbReference>
<sequence>MASTPPSFSPSRTTCASLLRQLQVIWDEIGESDTDRDNMLLQLEQECLDIYYRKVEQTRKHKADLNKWLDDAESELADIVSSLGDDCVSISRGKGTLKQQLANIRPVLEDLKSRKAERVEEILEIKSQISQICAEIAGCGQSKGVTDQDVDQCDLTMEKLGELKSHLHELQNEKILRQQKVKSHISTISEISAVMSIDIWKTLNDIHPSLSGSSNGAPQCISNDTLARLTGVVLSLKQEKQQRLQKVQELVKFLVELWDLMEIPIDEQKAFSHVTRLISASVDEVSTQGGLSADVIEQVEVEVQQLNVLKASKMKELVFKRQNELEEIYRGVHMDMDSEAARQTLTSLTESGNVDMSELLQSMDEQIRKAKEQALSRRDILDRVEKWKFAAEEEKWLDEYERDQNRYSAVKGAHKNLKRAEKARILVSKIPSVVENLTAKVKAWETEKGIPFLYEKVLLLNSLDEYNVQRQLREEEKRKSREQKRLNEQLAVEQEAMFGSKSATKKPLNQSSHVNTLAGTPNGRRMHTPSGRYGTSGAKDRRESGRVNNIIPVNYVALAKDDSVSRGS</sequence>
<evidence type="ECO:0000313" key="7">
    <source>
        <dbReference type="EMBL" id="AET02488.1"/>
    </source>
</evidence>
<dbReference type="GO" id="GO:0005737">
    <property type="term" value="C:cytoplasm"/>
    <property type="evidence" value="ECO:0000318"/>
    <property type="project" value="GO_Central"/>
</dbReference>
<dbReference type="GO" id="GO:0009524">
    <property type="term" value="C:phragmoplast"/>
    <property type="evidence" value="ECO:0007669"/>
    <property type="project" value="EnsemblPlants"/>
</dbReference>
<evidence type="ECO:0000313" key="9">
    <source>
        <dbReference type="EnsemblPlants" id="AET02488"/>
    </source>
</evidence>
<dbReference type="InterPro" id="IPR007145">
    <property type="entry name" value="MAP65_Ase1_PRC1"/>
</dbReference>
<organism evidence="7 10">
    <name type="scientific">Medicago truncatula</name>
    <name type="common">Barrel medic</name>
    <name type="synonym">Medicago tribuloides</name>
    <dbReference type="NCBI Taxonomy" id="3880"/>
    <lineage>
        <taxon>Eukaryota</taxon>
        <taxon>Viridiplantae</taxon>
        <taxon>Streptophyta</taxon>
        <taxon>Embryophyta</taxon>
        <taxon>Tracheophyta</taxon>
        <taxon>Spermatophyta</taxon>
        <taxon>Magnoliopsida</taxon>
        <taxon>eudicotyledons</taxon>
        <taxon>Gunneridae</taxon>
        <taxon>Pentapetalae</taxon>
        <taxon>rosids</taxon>
        <taxon>fabids</taxon>
        <taxon>Fabales</taxon>
        <taxon>Fabaceae</taxon>
        <taxon>Papilionoideae</taxon>
        <taxon>50 kb inversion clade</taxon>
        <taxon>NPAAA clade</taxon>
        <taxon>Hologalegina</taxon>
        <taxon>IRL clade</taxon>
        <taxon>Trifolieae</taxon>
        <taxon>Medicago</taxon>
    </lineage>
</organism>
<dbReference type="EMBL" id="PSQE01000008">
    <property type="protein sequence ID" value="RHN40380.1"/>
    <property type="molecule type" value="Genomic_DNA"/>
</dbReference>
<dbReference type="KEGG" id="mtr:11429535"/>
<keyword evidence="4" id="KW-0206">Cytoskeleton</keyword>
<dbReference type="OMA" id="IDVQINC"/>
<feature type="region of interest" description="Disordered" evidence="6">
    <location>
        <begin position="498"/>
        <end position="546"/>
    </location>
</feature>
<evidence type="ECO:0000256" key="4">
    <source>
        <dbReference type="ARBA" id="ARBA00023212"/>
    </source>
</evidence>
<evidence type="ECO:0000256" key="1">
    <source>
        <dbReference type="ARBA" id="ARBA00004245"/>
    </source>
</evidence>
<dbReference type="HOGENOM" id="CLU_011760_1_1_1"/>
<reference evidence="8" key="4">
    <citation type="journal article" date="2018" name="Nat. Plants">
        <title>Whole-genome landscape of Medicago truncatula symbiotic genes.</title>
        <authorList>
            <person name="Pecrix Y."/>
            <person name="Gamas P."/>
            <person name="Carrere S."/>
        </authorList>
    </citation>
    <scope>NUCLEOTIDE SEQUENCE</scope>
    <source>
        <tissue evidence="8">Leaves</tissue>
    </source>
</reference>
<reference evidence="7 10" key="1">
    <citation type="journal article" date="2011" name="Nature">
        <title>The Medicago genome provides insight into the evolution of rhizobial symbioses.</title>
        <authorList>
            <person name="Young N.D."/>
            <person name="Debelle F."/>
            <person name="Oldroyd G.E."/>
            <person name="Geurts R."/>
            <person name="Cannon S.B."/>
            <person name="Udvardi M.K."/>
            <person name="Benedito V.A."/>
            <person name="Mayer K.F."/>
            <person name="Gouzy J."/>
            <person name="Schoof H."/>
            <person name="Van de Peer Y."/>
            <person name="Proost S."/>
            <person name="Cook D.R."/>
            <person name="Meyers B.C."/>
            <person name="Spannagl M."/>
            <person name="Cheung F."/>
            <person name="De Mita S."/>
            <person name="Krishnakumar V."/>
            <person name="Gundlach H."/>
            <person name="Zhou S."/>
            <person name="Mudge J."/>
            <person name="Bharti A.K."/>
            <person name="Murray J.D."/>
            <person name="Naoumkina M.A."/>
            <person name="Rosen B."/>
            <person name="Silverstein K.A."/>
            <person name="Tang H."/>
            <person name="Rombauts S."/>
            <person name="Zhao P.X."/>
            <person name="Zhou P."/>
            <person name="Barbe V."/>
            <person name="Bardou P."/>
            <person name="Bechner M."/>
            <person name="Bellec A."/>
            <person name="Berger A."/>
            <person name="Berges H."/>
            <person name="Bidwell S."/>
            <person name="Bisseling T."/>
            <person name="Choisne N."/>
            <person name="Couloux A."/>
            <person name="Denny R."/>
            <person name="Deshpande S."/>
            <person name="Dai X."/>
            <person name="Doyle J.J."/>
            <person name="Dudez A.M."/>
            <person name="Farmer A.D."/>
            <person name="Fouteau S."/>
            <person name="Franken C."/>
            <person name="Gibelin C."/>
            <person name="Gish J."/>
            <person name="Goldstein S."/>
            <person name="Gonzalez A.J."/>
            <person name="Green P.J."/>
            <person name="Hallab A."/>
            <person name="Hartog M."/>
            <person name="Hua A."/>
            <person name="Humphray S.J."/>
            <person name="Jeong D.H."/>
            <person name="Jing Y."/>
            <person name="Jocker A."/>
            <person name="Kenton S.M."/>
            <person name="Kim D.J."/>
            <person name="Klee K."/>
            <person name="Lai H."/>
            <person name="Lang C."/>
            <person name="Lin S."/>
            <person name="Macmil S.L."/>
            <person name="Magdelenat G."/>
            <person name="Matthews L."/>
            <person name="McCorrison J."/>
            <person name="Monaghan E.L."/>
            <person name="Mun J.H."/>
            <person name="Najar F.Z."/>
            <person name="Nicholson C."/>
            <person name="Noirot C."/>
            <person name="O'Bleness M."/>
            <person name="Paule C.R."/>
            <person name="Poulain J."/>
            <person name="Prion F."/>
            <person name="Qin B."/>
            <person name="Qu C."/>
            <person name="Retzel E.F."/>
            <person name="Riddle C."/>
            <person name="Sallet E."/>
            <person name="Samain S."/>
            <person name="Samson N."/>
            <person name="Sanders I."/>
            <person name="Saurat O."/>
            <person name="Scarpelli C."/>
            <person name="Schiex T."/>
            <person name="Segurens B."/>
            <person name="Severin A.J."/>
            <person name="Sherrier D.J."/>
            <person name="Shi R."/>
            <person name="Sims S."/>
            <person name="Singer S.R."/>
            <person name="Sinharoy S."/>
            <person name="Sterck L."/>
            <person name="Viollet A."/>
            <person name="Wang B.B."/>
            <person name="Wang K."/>
            <person name="Wang M."/>
            <person name="Wang X."/>
            <person name="Warfsmann J."/>
            <person name="Weissenbach J."/>
            <person name="White D.D."/>
            <person name="White J.D."/>
            <person name="Wiley G.B."/>
            <person name="Wincker P."/>
            <person name="Xing Y."/>
            <person name="Yang L."/>
            <person name="Yao Z."/>
            <person name="Ying F."/>
            <person name="Zhai J."/>
            <person name="Zhou L."/>
            <person name="Zuber A."/>
            <person name="Denarie J."/>
            <person name="Dixon R.A."/>
            <person name="May G.D."/>
            <person name="Schwartz D.C."/>
            <person name="Rogers J."/>
            <person name="Quetier F."/>
            <person name="Town C.D."/>
            <person name="Roe B.A."/>
        </authorList>
    </citation>
    <scope>NUCLEOTIDE SEQUENCE [LARGE SCALE GENOMIC DNA]</scope>
    <source>
        <strain evidence="7">A17</strain>
        <strain evidence="9 10">cv. Jemalong A17</strain>
    </source>
</reference>
<dbReference type="Proteomes" id="UP000002051">
    <property type="component" value="Chromosome 8"/>
</dbReference>
<evidence type="ECO:0000256" key="6">
    <source>
        <dbReference type="SAM" id="MobiDB-lite"/>
    </source>
</evidence>
<dbReference type="GO" id="GO:0046785">
    <property type="term" value="P:microtubule polymerization"/>
    <property type="evidence" value="ECO:0007669"/>
    <property type="project" value="EnsemblPlants"/>
</dbReference>
<dbReference type="GO" id="GO:0009574">
    <property type="term" value="C:preprophase band"/>
    <property type="evidence" value="ECO:0007669"/>
    <property type="project" value="EnsemblPlants"/>
</dbReference>
<name>G7LID1_MEDTR</name>
<dbReference type="PaxDb" id="3880-AET02488"/>
<evidence type="ECO:0000256" key="3">
    <source>
        <dbReference type="ARBA" id="ARBA00022701"/>
    </source>
</evidence>
<comment type="subcellular location">
    <subcellularLocation>
        <location evidence="1">Cytoplasm</location>
        <location evidence="1">Cytoskeleton</location>
    </subcellularLocation>
</comment>
<dbReference type="GO" id="GO:0055028">
    <property type="term" value="C:cortical microtubule"/>
    <property type="evidence" value="ECO:0007669"/>
    <property type="project" value="EnsemblPlants"/>
</dbReference>
<gene>
    <name evidence="9" type="primary">11429535</name>
    <name evidence="7" type="ordered locus">MTR_8g041400</name>
    <name evidence="8" type="ORF">MtrunA17_Chr8g0354131</name>
</gene>
<dbReference type="GO" id="GO:0005819">
    <property type="term" value="C:spindle"/>
    <property type="evidence" value="ECO:0000318"/>
    <property type="project" value="GO_Central"/>
</dbReference>
<dbReference type="AlphaFoldDB" id="G7LID1"/>
<proteinExistence type="inferred from homology"/>
<evidence type="ECO:0000313" key="10">
    <source>
        <dbReference type="Proteomes" id="UP000002051"/>
    </source>
</evidence>
<dbReference type="OrthoDB" id="642895at2759"/>
<keyword evidence="10" id="KW-1185">Reference proteome</keyword>
<dbReference type="PANTHER" id="PTHR19321:SF4">
    <property type="entry name" value="65-KDA MICROTUBULE-ASSOCIATED PROTEIN 5"/>
    <property type="match status" value="1"/>
</dbReference>
<evidence type="ECO:0000313" key="8">
    <source>
        <dbReference type="EMBL" id="RHN40380.1"/>
    </source>
</evidence>
<keyword evidence="3" id="KW-0493">Microtubule</keyword>
<feature type="coiled-coil region" evidence="5">
    <location>
        <begin position="463"/>
        <end position="493"/>
    </location>
</feature>
<dbReference type="GO" id="GO:0008017">
    <property type="term" value="F:microtubule binding"/>
    <property type="evidence" value="ECO:0000318"/>
    <property type="project" value="GO_Central"/>
</dbReference>
<dbReference type="Gramene" id="rna46527">
    <property type="protein sequence ID" value="RHN40380.1"/>
    <property type="gene ID" value="gene46527"/>
</dbReference>
<keyword evidence="5" id="KW-0175">Coiled coil</keyword>
<dbReference type="Gene3D" id="1.20.58.1520">
    <property type="match status" value="1"/>
</dbReference>
<comment type="similarity">
    <text evidence="2">Belongs to the MAP65/ASE1 family.</text>
</comment>
<protein>
    <submittedName>
        <fullName evidence="7">Microtubule associated protein, MAP65/ASE1 family protein</fullName>
    </submittedName>
    <submittedName>
        <fullName evidence="8">Putative microtubule-associated protein, MAP65/Ase1/PRC1</fullName>
    </submittedName>
</protein>
<dbReference type="eggNOG" id="KOG4302">
    <property type="taxonomic scope" value="Eukaryota"/>
</dbReference>
<evidence type="ECO:0000256" key="5">
    <source>
        <dbReference type="SAM" id="Coils"/>
    </source>
</evidence>
<dbReference type="Proteomes" id="UP000265566">
    <property type="component" value="Chromosome 8"/>
</dbReference>
<keyword evidence="4" id="KW-0963">Cytoplasm</keyword>
<evidence type="ECO:0000256" key="2">
    <source>
        <dbReference type="ARBA" id="ARBA00006187"/>
    </source>
</evidence>
<feature type="compositionally biased region" description="Polar residues" evidence="6">
    <location>
        <begin position="507"/>
        <end position="519"/>
    </location>
</feature>
<dbReference type="GO" id="GO:0000226">
    <property type="term" value="P:microtubule cytoskeleton organization"/>
    <property type="evidence" value="ECO:0000318"/>
    <property type="project" value="GO_Central"/>
</dbReference>
<dbReference type="PANTHER" id="PTHR19321">
    <property type="entry name" value="PROTEIN REGULATOR OF CYTOKINESIS 1 PRC1-RELATED"/>
    <property type="match status" value="1"/>
</dbReference>